<dbReference type="RefSeq" id="WP_188556526.1">
    <property type="nucleotide sequence ID" value="NZ_BMGS01000002.1"/>
</dbReference>
<organism evidence="1 2">
    <name type="scientific">Hymenobacter glacieicola</name>
    <dbReference type="NCBI Taxonomy" id="1562124"/>
    <lineage>
        <taxon>Bacteria</taxon>
        <taxon>Pseudomonadati</taxon>
        <taxon>Bacteroidota</taxon>
        <taxon>Cytophagia</taxon>
        <taxon>Cytophagales</taxon>
        <taxon>Hymenobacteraceae</taxon>
        <taxon>Hymenobacter</taxon>
    </lineage>
</organism>
<dbReference type="EMBL" id="BMGS01000002">
    <property type="protein sequence ID" value="GGG33909.1"/>
    <property type="molecule type" value="Genomic_DNA"/>
</dbReference>
<name>A0ABQ1WNH4_9BACT</name>
<protein>
    <submittedName>
        <fullName evidence="1">Uncharacterized protein</fullName>
    </submittedName>
</protein>
<evidence type="ECO:0000313" key="1">
    <source>
        <dbReference type="EMBL" id="GGG33909.1"/>
    </source>
</evidence>
<comment type="caution">
    <text evidence="1">The sequence shown here is derived from an EMBL/GenBank/DDBJ whole genome shotgun (WGS) entry which is preliminary data.</text>
</comment>
<proteinExistence type="predicted"/>
<reference evidence="2" key="1">
    <citation type="journal article" date="2019" name="Int. J. Syst. Evol. Microbiol.">
        <title>The Global Catalogue of Microorganisms (GCM) 10K type strain sequencing project: providing services to taxonomists for standard genome sequencing and annotation.</title>
        <authorList>
            <consortium name="The Broad Institute Genomics Platform"/>
            <consortium name="The Broad Institute Genome Sequencing Center for Infectious Disease"/>
            <person name="Wu L."/>
            <person name="Ma J."/>
        </authorList>
    </citation>
    <scope>NUCLEOTIDE SEQUENCE [LARGE SCALE GENOMIC DNA]</scope>
    <source>
        <strain evidence="2">CGMCC 1.12990</strain>
    </source>
</reference>
<evidence type="ECO:0000313" key="2">
    <source>
        <dbReference type="Proteomes" id="UP000601361"/>
    </source>
</evidence>
<accession>A0ABQ1WNH4</accession>
<gene>
    <name evidence="1" type="ORF">GCM10011378_07940</name>
</gene>
<keyword evidence="2" id="KW-1185">Reference proteome</keyword>
<sequence length="136" mass="15476">MRLASALDPAQQVSVPCTYSQTDAALTYWLSNPLLPAGRVEATRERLPFLGIAEKQALVHRLKEQVRASRMNQPLDGPGYNRLLTLIRDKRVSRDERVGLKPHLVRLRGAEIDWEYTRLEKAITLQQSAHYDKEAA</sequence>
<dbReference type="Proteomes" id="UP000601361">
    <property type="component" value="Unassembled WGS sequence"/>
</dbReference>